<dbReference type="Gene3D" id="3.80.10.10">
    <property type="entry name" value="Ribonuclease Inhibitor"/>
    <property type="match status" value="1"/>
</dbReference>
<dbReference type="Proteomes" id="UP000516437">
    <property type="component" value="Chromosome 1"/>
</dbReference>
<evidence type="ECO:0000256" key="1">
    <source>
        <dbReference type="ARBA" id="ARBA00022821"/>
    </source>
</evidence>
<comment type="caution">
    <text evidence="3">The sequence shown here is derived from an EMBL/GenBank/DDBJ whole genome shotgun (WGS) entry which is preliminary data.</text>
</comment>
<evidence type="ECO:0000313" key="3">
    <source>
        <dbReference type="EMBL" id="KAB1227128.1"/>
    </source>
</evidence>
<dbReference type="InterPro" id="IPR032675">
    <property type="entry name" value="LRR_dom_sf"/>
</dbReference>
<dbReference type="InterPro" id="IPR058546">
    <property type="entry name" value="RPS4B/Roq1-like_LRR"/>
</dbReference>
<dbReference type="EMBL" id="RXIC02000019">
    <property type="protein sequence ID" value="KAB1227128.1"/>
    <property type="molecule type" value="Genomic_DNA"/>
</dbReference>
<sequence>MDFNPDNLIELKMRGSSIKQMWKEINFCKNLRELPDKISLESLEDFILSGCSRLEKFPDIVGNMTSLGLLYLDGTSIREVPPPFGNLFRLAILSFRDCEKLLKLPINMCRLSNLRFLQLSGCRRLEKFPDLRSMECLEELYAVGTAITQLSPIPIPSSIKIIRLTGFESSFGRVLVYQKLSNYNPLARTSFWKELRCFSKNGCGLTFYSPNEYDVLHVEVRSGSCEHREDYLKLMRSAYDWIGTAYDKDVSDLSNNLVMFTWEFFLPPKRLHLFAPKQVWNTPRPAYSTKRGIWTYIPVQWFVKELNIDPFGFERASSPRSDMIRRAFRPKCTPANADGVVDIKKWGTRVVYEHNASEFFSSIAPPGLESEFHSRLFYYFNKGNLDVLLPISRNECSDQVQRIRSDILARFSLF</sequence>
<accession>A0A6A1WTK9</accession>
<keyword evidence="1" id="KW-0611">Plant defense</keyword>
<dbReference type="PANTHER" id="PTHR47186:SF63">
    <property type="entry name" value="C-JID DOMAIN-CONTAINING PROTEIN"/>
    <property type="match status" value="1"/>
</dbReference>
<gene>
    <name evidence="3" type="ORF">CJ030_MR1G001061</name>
</gene>
<evidence type="ECO:0000259" key="2">
    <source>
        <dbReference type="Pfam" id="PF23286"/>
    </source>
</evidence>
<dbReference type="Pfam" id="PF23286">
    <property type="entry name" value="LRR_13"/>
    <property type="match status" value="1"/>
</dbReference>
<keyword evidence="4" id="KW-1185">Reference proteome</keyword>
<dbReference type="PANTHER" id="PTHR47186">
    <property type="entry name" value="LEUCINE-RICH REPEAT-CONTAINING PROTEIN 57"/>
    <property type="match status" value="1"/>
</dbReference>
<proteinExistence type="predicted"/>
<feature type="domain" description="Disease resistance protein RPS4B/Roq1-like leucine-rich repeats" evidence="2">
    <location>
        <begin position="40"/>
        <end position="126"/>
    </location>
</feature>
<dbReference type="OrthoDB" id="1733683at2759"/>
<organism evidence="3 4">
    <name type="scientific">Morella rubra</name>
    <name type="common">Chinese bayberry</name>
    <dbReference type="NCBI Taxonomy" id="262757"/>
    <lineage>
        <taxon>Eukaryota</taxon>
        <taxon>Viridiplantae</taxon>
        <taxon>Streptophyta</taxon>
        <taxon>Embryophyta</taxon>
        <taxon>Tracheophyta</taxon>
        <taxon>Spermatophyta</taxon>
        <taxon>Magnoliopsida</taxon>
        <taxon>eudicotyledons</taxon>
        <taxon>Gunneridae</taxon>
        <taxon>Pentapetalae</taxon>
        <taxon>rosids</taxon>
        <taxon>fabids</taxon>
        <taxon>Fagales</taxon>
        <taxon>Myricaceae</taxon>
        <taxon>Morella</taxon>
    </lineage>
</organism>
<dbReference type="SUPFAM" id="SSF52058">
    <property type="entry name" value="L domain-like"/>
    <property type="match status" value="1"/>
</dbReference>
<reference evidence="3 4" key="1">
    <citation type="journal article" date="2019" name="Plant Biotechnol. J.">
        <title>The red bayberry genome and genetic basis of sex determination.</title>
        <authorList>
            <person name="Jia H.M."/>
            <person name="Jia H.J."/>
            <person name="Cai Q.L."/>
            <person name="Wang Y."/>
            <person name="Zhao H.B."/>
            <person name="Yang W.F."/>
            <person name="Wang G.Y."/>
            <person name="Li Y.H."/>
            <person name="Zhan D.L."/>
            <person name="Shen Y.T."/>
            <person name="Niu Q.F."/>
            <person name="Chang L."/>
            <person name="Qiu J."/>
            <person name="Zhao L."/>
            <person name="Xie H.B."/>
            <person name="Fu W.Y."/>
            <person name="Jin J."/>
            <person name="Li X.W."/>
            <person name="Jiao Y."/>
            <person name="Zhou C.C."/>
            <person name="Tu T."/>
            <person name="Chai C.Y."/>
            <person name="Gao J.L."/>
            <person name="Fan L.J."/>
            <person name="van de Weg E."/>
            <person name="Wang J.Y."/>
            <person name="Gao Z.S."/>
        </authorList>
    </citation>
    <scope>NUCLEOTIDE SEQUENCE [LARGE SCALE GENOMIC DNA]</scope>
    <source>
        <tissue evidence="3">Leaves</tissue>
    </source>
</reference>
<dbReference type="AlphaFoldDB" id="A0A6A1WTK9"/>
<evidence type="ECO:0000313" key="4">
    <source>
        <dbReference type="Proteomes" id="UP000516437"/>
    </source>
</evidence>
<name>A0A6A1WTK9_9ROSI</name>
<protein>
    <submittedName>
        <fullName evidence="3">Putative WRKY transcription factor 19</fullName>
    </submittedName>
</protein>